<keyword evidence="2" id="KW-1185">Reference proteome</keyword>
<organism evidence="1 2">
    <name type="scientific">Nostoc flagelliforme CCNUN1</name>
    <dbReference type="NCBI Taxonomy" id="2038116"/>
    <lineage>
        <taxon>Bacteria</taxon>
        <taxon>Bacillati</taxon>
        <taxon>Cyanobacteriota</taxon>
        <taxon>Cyanophyceae</taxon>
        <taxon>Nostocales</taxon>
        <taxon>Nostocaceae</taxon>
        <taxon>Nostoc</taxon>
    </lineage>
</organism>
<evidence type="ECO:0000313" key="2">
    <source>
        <dbReference type="Proteomes" id="UP000232003"/>
    </source>
</evidence>
<sequence length="40" mass="4729">MKNAAKDKKVLFAKLPVLFVKANWIFIFKFIQSIQLFIKT</sequence>
<dbReference type="AlphaFoldDB" id="A0A2K8SK62"/>
<dbReference type="EMBL" id="CP024785">
    <property type="protein sequence ID" value="AUB35876.1"/>
    <property type="molecule type" value="Genomic_DNA"/>
</dbReference>
<dbReference type="Proteomes" id="UP000232003">
    <property type="component" value="Chromosome"/>
</dbReference>
<accession>A0A2K8SK62</accession>
<reference evidence="1 2" key="1">
    <citation type="submission" date="2017-11" db="EMBL/GenBank/DDBJ databases">
        <title>Complete genome of a free-living desiccation-tolerant cyanobacterium and its photosynthetic adaptation to extreme terrestrial habitat.</title>
        <authorList>
            <person name="Shang J."/>
        </authorList>
    </citation>
    <scope>NUCLEOTIDE SEQUENCE [LARGE SCALE GENOMIC DNA]</scope>
    <source>
        <strain evidence="1 2">CCNUN1</strain>
    </source>
</reference>
<proteinExistence type="predicted"/>
<name>A0A2K8SK62_9NOSO</name>
<protein>
    <submittedName>
        <fullName evidence="1">Uncharacterized protein</fullName>
    </submittedName>
</protein>
<evidence type="ECO:0000313" key="1">
    <source>
        <dbReference type="EMBL" id="AUB35876.1"/>
    </source>
</evidence>
<dbReference type="KEGG" id="nfl:COO91_01769"/>
<gene>
    <name evidence="1" type="ORF">COO91_01769</name>
</gene>